<dbReference type="InterPro" id="IPR020846">
    <property type="entry name" value="MFS_dom"/>
</dbReference>
<feature type="domain" description="Major facilitator superfamily (MFS) profile" evidence="6">
    <location>
        <begin position="60"/>
        <end position="440"/>
    </location>
</feature>
<dbReference type="Gene3D" id="1.20.1250.20">
    <property type="entry name" value="MFS general substrate transporter like domains"/>
    <property type="match status" value="1"/>
</dbReference>
<name>A0AAV3XUK6_9GAST</name>
<dbReference type="PANTHER" id="PTHR24064">
    <property type="entry name" value="SOLUTE CARRIER FAMILY 22 MEMBER"/>
    <property type="match status" value="1"/>
</dbReference>
<dbReference type="EMBL" id="BLXT01000055">
    <property type="protein sequence ID" value="GFN74064.1"/>
    <property type="molecule type" value="Genomic_DNA"/>
</dbReference>
<evidence type="ECO:0000256" key="5">
    <source>
        <dbReference type="SAM" id="Phobius"/>
    </source>
</evidence>
<keyword evidence="2 5" id="KW-0812">Transmembrane</keyword>
<feature type="transmembrane region" description="Helical" evidence="5">
    <location>
        <begin position="320"/>
        <end position="343"/>
    </location>
</feature>
<dbReference type="GO" id="GO:0016020">
    <property type="term" value="C:membrane"/>
    <property type="evidence" value="ECO:0007669"/>
    <property type="project" value="UniProtKB-SubCell"/>
</dbReference>
<dbReference type="InterPro" id="IPR005829">
    <property type="entry name" value="Sugar_transporter_CS"/>
</dbReference>
<dbReference type="GO" id="GO:0022857">
    <property type="term" value="F:transmembrane transporter activity"/>
    <property type="evidence" value="ECO:0007669"/>
    <property type="project" value="InterPro"/>
</dbReference>
<evidence type="ECO:0000256" key="1">
    <source>
        <dbReference type="ARBA" id="ARBA00004141"/>
    </source>
</evidence>
<evidence type="ECO:0000259" key="6">
    <source>
        <dbReference type="PROSITE" id="PS50850"/>
    </source>
</evidence>
<evidence type="ECO:0000313" key="7">
    <source>
        <dbReference type="EMBL" id="GFN74064.1"/>
    </source>
</evidence>
<feature type="transmembrane region" description="Helical" evidence="5">
    <location>
        <begin position="150"/>
        <end position="169"/>
    </location>
</feature>
<organism evidence="7 8">
    <name type="scientific">Plakobranchus ocellatus</name>
    <dbReference type="NCBI Taxonomy" id="259542"/>
    <lineage>
        <taxon>Eukaryota</taxon>
        <taxon>Metazoa</taxon>
        <taxon>Spiralia</taxon>
        <taxon>Lophotrochozoa</taxon>
        <taxon>Mollusca</taxon>
        <taxon>Gastropoda</taxon>
        <taxon>Heterobranchia</taxon>
        <taxon>Euthyneura</taxon>
        <taxon>Panpulmonata</taxon>
        <taxon>Sacoglossa</taxon>
        <taxon>Placobranchoidea</taxon>
        <taxon>Plakobranchidae</taxon>
        <taxon>Plakobranchus</taxon>
    </lineage>
</organism>
<sequence length="440" mass="48918">MAIEHIYDDIGGLGAFQIIIIVWLYGLKSMVGWSMMQMAFAGYGPDFICKVGDDDLHETNTSALALFGITSTRDGAFANGTRNVCFVNGTSCTSYVFQGIKRTVVTEYDLVCDLKWIRSTITSVQMGGVMLGAFIAGQAGDYIGRKRTNYGFYLLGAIFNVVAAFSNTWQMFITLRFLIGITIGAMLVIVIPYPAEFFPQRWRYLVTVVPTWPVGVLLFALAAYMLEDWAHLHLTCAVLHLPGLLGYFYVPESVRWLTVQGRTDEAYKVIKKMARANRKPVPEYAKEMLESIAELERETQGSSKSYSYLDIFKGKQMLRLTLIFAFHWCSLSIVFYGLSFAVSGLSGDIYLNMLLMTIPEVPAYLFNLCLTQRLGRRWTCFAFYAVAAIASAGCVIVYLTDSSVVGSALITAFCMVAKLCAAACWAANQTWVAESYPTVT</sequence>
<evidence type="ECO:0000256" key="2">
    <source>
        <dbReference type="ARBA" id="ARBA00022692"/>
    </source>
</evidence>
<dbReference type="Pfam" id="PF00083">
    <property type="entry name" value="Sugar_tr"/>
    <property type="match status" value="1"/>
</dbReference>
<evidence type="ECO:0000256" key="3">
    <source>
        <dbReference type="ARBA" id="ARBA00022989"/>
    </source>
</evidence>
<protein>
    <recommendedName>
        <fullName evidence="6">Major facilitator superfamily (MFS) profile domain-containing protein</fullName>
    </recommendedName>
</protein>
<evidence type="ECO:0000313" key="8">
    <source>
        <dbReference type="Proteomes" id="UP000735302"/>
    </source>
</evidence>
<dbReference type="PROSITE" id="PS00217">
    <property type="entry name" value="SUGAR_TRANSPORT_2"/>
    <property type="match status" value="1"/>
</dbReference>
<evidence type="ECO:0000256" key="4">
    <source>
        <dbReference type="ARBA" id="ARBA00023136"/>
    </source>
</evidence>
<feature type="transmembrane region" description="Helical" evidence="5">
    <location>
        <begin position="232"/>
        <end position="250"/>
    </location>
</feature>
<dbReference type="InterPro" id="IPR005828">
    <property type="entry name" value="MFS_sugar_transport-like"/>
</dbReference>
<dbReference type="PROSITE" id="PS50850">
    <property type="entry name" value="MFS"/>
    <property type="match status" value="1"/>
</dbReference>
<dbReference type="SUPFAM" id="SSF103473">
    <property type="entry name" value="MFS general substrate transporter"/>
    <property type="match status" value="1"/>
</dbReference>
<dbReference type="AlphaFoldDB" id="A0AAV3XUK6"/>
<feature type="transmembrane region" description="Helical" evidence="5">
    <location>
        <begin position="381"/>
        <end position="399"/>
    </location>
</feature>
<comment type="subcellular location">
    <subcellularLocation>
        <location evidence="1">Membrane</location>
        <topology evidence="1">Multi-pass membrane protein</topology>
    </subcellularLocation>
</comment>
<reference evidence="7 8" key="1">
    <citation type="journal article" date="2021" name="Elife">
        <title>Chloroplast acquisition without the gene transfer in kleptoplastic sea slugs, Plakobranchus ocellatus.</title>
        <authorList>
            <person name="Maeda T."/>
            <person name="Takahashi S."/>
            <person name="Yoshida T."/>
            <person name="Shimamura S."/>
            <person name="Takaki Y."/>
            <person name="Nagai Y."/>
            <person name="Toyoda A."/>
            <person name="Suzuki Y."/>
            <person name="Arimoto A."/>
            <person name="Ishii H."/>
            <person name="Satoh N."/>
            <person name="Nishiyama T."/>
            <person name="Hasebe M."/>
            <person name="Maruyama T."/>
            <person name="Minagawa J."/>
            <person name="Obokata J."/>
            <person name="Shigenobu S."/>
        </authorList>
    </citation>
    <scope>NUCLEOTIDE SEQUENCE [LARGE SCALE GENOMIC DNA]</scope>
</reference>
<feature type="transmembrane region" description="Helical" evidence="5">
    <location>
        <begin position="405"/>
        <end position="427"/>
    </location>
</feature>
<feature type="transmembrane region" description="Helical" evidence="5">
    <location>
        <begin position="349"/>
        <end position="369"/>
    </location>
</feature>
<accession>A0AAV3XUK6</accession>
<keyword evidence="4 5" id="KW-0472">Membrane</keyword>
<feature type="non-terminal residue" evidence="7">
    <location>
        <position position="440"/>
    </location>
</feature>
<feature type="transmembrane region" description="Helical" evidence="5">
    <location>
        <begin position="6"/>
        <end position="27"/>
    </location>
</feature>
<keyword evidence="3 5" id="KW-1133">Transmembrane helix</keyword>
<feature type="transmembrane region" description="Helical" evidence="5">
    <location>
        <begin position="175"/>
        <end position="193"/>
    </location>
</feature>
<proteinExistence type="predicted"/>
<gene>
    <name evidence="7" type="ORF">PoB_000057000</name>
</gene>
<keyword evidence="8" id="KW-1185">Reference proteome</keyword>
<dbReference type="InterPro" id="IPR036259">
    <property type="entry name" value="MFS_trans_sf"/>
</dbReference>
<comment type="caution">
    <text evidence="7">The sequence shown here is derived from an EMBL/GenBank/DDBJ whole genome shotgun (WGS) entry which is preliminary data.</text>
</comment>
<feature type="transmembrane region" description="Helical" evidence="5">
    <location>
        <begin position="205"/>
        <end position="226"/>
    </location>
</feature>
<dbReference type="Proteomes" id="UP000735302">
    <property type="component" value="Unassembled WGS sequence"/>
</dbReference>